<name>A0A6M1RK30_9BACT</name>
<keyword evidence="3" id="KW-1185">Reference proteome</keyword>
<organism evidence="2 3">
    <name type="scientific">Limisphaera ngatamarikiensis</name>
    <dbReference type="NCBI Taxonomy" id="1324935"/>
    <lineage>
        <taxon>Bacteria</taxon>
        <taxon>Pseudomonadati</taxon>
        <taxon>Verrucomicrobiota</taxon>
        <taxon>Verrucomicrobiia</taxon>
        <taxon>Limisphaerales</taxon>
        <taxon>Limisphaeraceae</taxon>
        <taxon>Limisphaera</taxon>
    </lineage>
</organism>
<gene>
    <name evidence="2" type="ORF">G4L39_01140</name>
</gene>
<protein>
    <submittedName>
        <fullName evidence="2">Uncharacterized protein</fullName>
    </submittedName>
</protein>
<dbReference type="AlphaFoldDB" id="A0A6M1RK30"/>
<comment type="caution">
    <text evidence="2">The sequence shown here is derived from an EMBL/GenBank/DDBJ whole genome shotgun (WGS) entry which is preliminary data.</text>
</comment>
<feature type="chain" id="PRO_5026652062" evidence="1">
    <location>
        <begin position="26"/>
        <end position="156"/>
    </location>
</feature>
<dbReference type="RefSeq" id="WP_165105276.1">
    <property type="nucleotide sequence ID" value="NZ_JAAKYA010000006.1"/>
</dbReference>
<evidence type="ECO:0000313" key="3">
    <source>
        <dbReference type="Proteomes" id="UP000477311"/>
    </source>
</evidence>
<evidence type="ECO:0000313" key="2">
    <source>
        <dbReference type="EMBL" id="NGO38003.1"/>
    </source>
</evidence>
<dbReference type="EMBL" id="JAAKYA010000006">
    <property type="protein sequence ID" value="NGO38003.1"/>
    <property type="molecule type" value="Genomic_DNA"/>
</dbReference>
<feature type="signal peptide" evidence="1">
    <location>
        <begin position="1"/>
        <end position="25"/>
    </location>
</feature>
<dbReference type="Proteomes" id="UP000477311">
    <property type="component" value="Unassembled WGS sequence"/>
</dbReference>
<reference evidence="2 3" key="1">
    <citation type="submission" date="2020-02" db="EMBL/GenBank/DDBJ databases">
        <title>Draft genome sequence of Limisphaera ngatamarikiensis NGM72.4T, a thermophilic Verrucomicrobia grouped in subdivision 3.</title>
        <authorList>
            <person name="Carere C.R."/>
            <person name="Steen J."/>
            <person name="Hugenholtz P."/>
            <person name="Stott M.B."/>
        </authorList>
    </citation>
    <scope>NUCLEOTIDE SEQUENCE [LARGE SCALE GENOMIC DNA]</scope>
    <source>
        <strain evidence="2 3">NGM72.4</strain>
    </source>
</reference>
<accession>A0A6M1RK30</accession>
<proteinExistence type="predicted"/>
<evidence type="ECO:0000256" key="1">
    <source>
        <dbReference type="SAM" id="SignalP"/>
    </source>
</evidence>
<sequence length="156" mass="18223">MRRLGKWRWWACLAILGASLTPGTAQVLKVLPQYLDREGRAARSPSLFDRDAYQAQLRRHPELRESMRFQILWRRPPNVTGNLKLRIELRGVARDGIPHEQTLEQPLTTKRTGRHWTSIRLAPDTFRALGDVVAWRVTLWSDDTLVGQQQSFLWDR</sequence>
<keyword evidence="1" id="KW-0732">Signal</keyword>